<dbReference type="OrthoDB" id="9768289at2"/>
<sequence length="390" mass="44510">MSNKKEIYEIDQTIEKEGSIVWKSVFGLLIIPLFAAIVIPWYGMTYGFVTSDYVCLAIFYAITGISITMGYHRLWSHKTYKANKFVSYFLLVFGTAALQNSVIQWSSDHRKHHKDVDDPVKDPYAATRGFWFSHFGWLLRHNTADVQEIRGVNDLLRDKALVFQHRHYTILAILACFGLPALAGFIFGFLSGHTFTAAWHSAVSFLLLGGFLRVILVHHATFCINSLAHTIGKRPYSRKNTARDSWITAIVTGGEGYHNYHHAFAGDYRNGIRWFDLDPSKWLIAGLAKIGWCYDLKTTPKHLIEIAKAKVKLDEALTKKNKTFHLGIEEKYTKLVANVKNMYNAKQEYLKAKKENVLSKADIKAIKSKYKDLKIEFVEAKKNYKASTLA</sequence>
<dbReference type="EMBL" id="CP016796">
    <property type="protein sequence ID" value="API87477.1"/>
    <property type="molecule type" value="Genomic_DNA"/>
</dbReference>
<dbReference type="RefSeq" id="WP_072713259.1">
    <property type="nucleotide sequence ID" value="NZ_CP016796.1"/>
</dbReference>
<organism evidence="14 15">
    <name type="scientific">Francisella uliginis</name>
    <dbReference type="NCBI Taxonomy" id="573570"/>
    <lineage>
        <taxon>Bacteria</taxon>
        <taxon>Pseudomonadati</taxon>
        <taxon>Pseudomonadota</taxon>
        <taxon>Gammaproteobacteria</taxon>
        <taxon>Thiotrichales</taxon>
        <taxon>Francisellaceae</taxon>
        <taxon>Francisella</taxon>
    </lineage>
</organism>
<keyword evidence="3" id="KW-0444">Lipid biosynthesis</keyword>
<reference evidence="14 15" key="1">
    <citation type="journal article" date="2016" name="Appl. Environ. Microbiol.">
        <title>Whole genome relationships among Francisella bacteria of diverse origin define new species and provide specific regions for detection.</title>
        <authorList>
            <person name="Challacombe J.F."/>
            <person name="Petersen J.M."/>
            <person name="Gallegos-Graves V."/>
            <person name="Hodge D."/>
            <person name="Pillai S."/>
            <person name="Kuske C.R."/>
        </authorList>
    </citation>
    <scope>NUCLEOTIDE SEQUENCE [LARGE SCALE GENOMIC DNA]</scope>
    <source>
        <strain evidence="15">TX07-7310</strain>
    </source>
</reference>
<dbReference type="InterPro" id="IPR005804">
    <property type="entry name" value="FA_desaturase_dom"/>
</dbReference>
<evidence type="ECO:0000256" key="9">
    <source>
        <dbReference type="ARBA" id="ARBA00023098"/>
    </source>
</evidence>
<feature type="transmembrane region" description="Helical" evidence="12">
    <location>
        <begin position="168"/>
        <end position="190"/>
    </location>
</feature>
<dbReference type="AlphaFoldDB" id="A0A1L4BUG5"/>
<accession>A0A1L4BUG5</accession>
<evidence type="ECO:0000256" key="11">
    <source>
        <dbReference type="ARBA" id="ARBA00023160"/>
    </source>
</evidence>
<keyword evidence="7" id="KW-0560">Oxidoreductase</keyword>
<evidence type="ECO:0000256" key="8">
    <source>
        <dbReference type="ARBA" id="ARBA00023004"/>
    </source>
</evidence>
<dbReference type="KEGG" id="frx:F7310_08965"/>
<keyword evidence="5" id="KW-0276">Fatty acid metabolism</keyword>
<dbReference type="InterPro" id="IPR015876">
    <property type="entry name" value="Acyl-CoA_DS"/>
</dbReference>
<name>A0A1L4BUG5_9GAMM</name>
<evidence type="ECO:0000256" key="1">
    <source>
        <dbReference type="ARBA" id="ARBA00004141"/>
    </source>
</evidence>
<feature type="transmembrane region" description="Helical" evidence="12">
    <location>
        <begin position="20"/>
        <end position="41"/>
    </location>
</feature>
<evidence type="ECO:0000256" key="12">
    <source>
        <dbReference type="SAM" id="Phobius"/>
    </source>
</evidence>
<comment type="subcellular location">
    <subcellularLocation>
        <location evidence="1">Membrane</location>
        <topology evidence="1">Multi-pass membrane protein</topology>
    </subcellularLocation>
</comment>
<keyword evidence="10 12" id="KW-0472">Membrane</keyword>
<keyword evidence="15" id="KW-1185">Reference proteome</keyword>
<dbReference type="STRING" id="573570.F7310_08965"/>
<dbReference type="Proteomes" id="UP000184222">
    <property type="component" value="Chromosome"/>
</dbReference>
<dbReference type="CDD" id="cd03505">
    <property type="entry name" value="Delta9-FADS-like"/>
    <property type="match status" value="1"/>
</dbReference>
<evidence type="ECO:0000256" key="4">
    <source>
        <dbReference type="ARBA" id="ARBA00022692"/>
    </source>
</evidence>
<keyword evidence="6 12" id="KW-1133">Transmembrane helix</keyword>
<evidence type="ECO:0000256" key="7">
    <source>
        <dbReference type="ARBA" id="ARBA00023002"/>
    </source>
</evidence>
<dbReference type="GO" id="GO:0016717">
    <property type="term" value="F:oxidoreductase activity, acting on paired donors, with oxidation of a pair of donors resulting in the reduction of molecular oxygen to two molecules of water"/>
    <property type="evidence" value="ECO:0007669"/>
    <property type="project" value="InterPro"/>
</dbReference>
<keyword evidence="11" id="KW-0275">Fatty acid biosynthesis</keyword>
<evidence type="ECO:0000256" key="3">
    <source>
        <dbReference type="ARBA" id="ARBA00022516"/>
    </source>
</evidence>
<evidence type="ECO:0000256" key="6">
    <source>
        <dbReference type="ARBA" id="ARBA00022989"/>
    </source>
</evidence>
<comment type="similarity">
    <text evidence="2">Belongs to the fatty acid desaturase type 2 family.</text>
</comment>
<evidence type="ECO:0000259" key="13">
    <source>
        <dbReference type="Pfam" id="PF00487"/>
    </source>
</evidence>
<evidence type="ECO:0000313" key="14">
    <source>
        <dbReference type="EMBL" id="API87477.1"/>
    </source>
</evidence>
<evidence type="ECO:0000256" key="10">
    <source>
        <dbReference type="ARBA" id="ARBA00023136"/>
    </source>
</evidence>
<feature type="transmembrane region" description="Helical" evidence="12">
    <location>
        <begin position="53"/>
        <end position="73"/>
    </location>
</feature>
<dbReference type="PANTHER" id="PTHR11351">
    <property type="entry name" value="ACYL-COA DESATURASE"/>
    <property type="match status" value="1"/>
</dbReference>
<gene>
    <name evidence="14" type="ORF">F7310_08965</name>
</gene>
<evidence type="ECO:0000256" key="5">
    <source>
        <dbReference type="ARBA" id="ARBA00022832"/>
    </source>
</evidence>
<feature type="domain" description="Fatty acid desaturase" evidence="13">
    <location>
        <begin position="56"/>
        <end position="280"/>
    </location>
</feature>
<dbReference type="GO" id="GO:0016020">
    <property type="term" value="C:membrane"/>
    <property type="evidence" value="ECO:0007669"/>
    <property type="project" value="UniProtKB-SubCell"/>
</dbReference>
<dbReference type="PRINTS" id="PR00075">
    <property type="entry name" value="FACDDSATRASE"/>
</dbReference>
<feature type="transmembrane region" description="Helical" evidence="12">
    <location>
        <begin position="202"/>
        <end position="228"/>
    </location>
</feature>
<keyword evidence="8" id="KW-0408">Iron</keyword>
<dbReference type="PANTHER" id="PTHR11351:SF31">
    <property type="entry name" value="DESATURASE 1, ISOFORM A-RELATED"/>
    <property type="match status" value="1"/>
</dbReference>
<dbReference type="Pfam" id="PF00487">
    <property type="entry name" value="FA_desaturase"/>
    <property type="match status" value="1"/>
</dbReference>
<evidence type="ECO:0000256" key="2">
    <source>
        <dbReference type="ARBA" id="ARBA00008749"/>
    </source>
</evidence>
<proteinExistence type="inferred from homology"/>
<protein>
    <submittedName>
        <fullName evidence="14">Fatty acid desaturase</fullName>
    </submittedName>
</protein>
<keyword evidence="9" id="KW-0443">Lipid metabolism</keyword>
<keyword evidence="4 12" id="KW-0812">Transmembrane</keyword>
<evidence type="ECO:0000313" key="15">
    <source>
        <dbReference type="Proteomes" id="UP000184222"/>
    </source>
</evidence>
<dbReference type="GO" id="GO:0006633">
    <property type="term" value="P:fatty acid biosynthetic process"/>
    <property type="evidence" value="ECO:0007669"/>
    <property type="project" value="UniProtKB-KW"/>
</dbReference>